<name>K4D1A3_SOLLC</name>
<dbReference type="InParanoid" id="K4D1A3"/>
<evidence type="ECO:0000256" key="4">
    <source>
        <dbReference type="RuleBase" id="RU364152"/>
    </source>
</evidence>
<dbReference type="InterPro" id="IPR013921">
    <property type="entry name" value="Mediator_Med20"/>
</dbReference>
<sequence length="216" mass="24963">MDNMSIKWVLCWQPNAGTTINSQILIEVSNCVESINGVKEGGWKNTFCFYKPMLKEQENESQFPQQFLGASLQEQPDKFYMALSRKRLIAEEESSIQTIMENLQSYRIKFALNCEGFLYRLGDFRVRVGKVVPINSENLRGIVMEIEYLRISSWKTSHLIMSFEILKETLGKKTLPCHFVHTETYFSVFGLSDQCTSRHTVVQYASILAQMSTRTQ</sequence>
<dbReference type="PhylomeDB" id="K4D1A3"/>
<reference evidence="5" key="2">
    <citation type="submission" date="2015-06" db="UniProtKB">
        <authorList>
            <consortium name="EnsemblPlants"/>
        </authorList>
    </citation>
    <scope>IDENTIFICATION</scope>
    <source>
        <strain evidence="5">cv. Heinz 1706</strain>
    </source>
</reference>
<protein>
    <recommendedName>
        <fullName evidence="4">Mediator of RNA polymerase II transcription subunit 20</fullName>
    </recommendedName>
    <alternativeName>
        <fullName evidence="4">Mediator complex subunit 20</fullName>
    </alternativeName>
</protein>
<dbReference type="Pfam" id="PF08612">
    <property type="entry name" value="Med20"/>
    <property type="match status" value="1"/>
</dbReference>
<comment type="subcellular location">
    <subcellularLocation>
        <location evidence="1 4">Nucleus</location>
    </subcellularLocation>
</comment>
<dbReference type="STRING" id="4081.K4D1A3"/>
<dbReference type="eggNOG" id="KOG1383">
    <property type="taxonomic scope" value="Eukaryota"/>
</dbReference>
<dbReference type="OMA" id="IMSFEIL"/>
<dbReference type="GO" id="GO:0006357">
    <property type="term" value="P:regulation of transcription by RNA polymerase II"/>
    <property type="evidence" value="ECO:0000318"/>
    <property type="project" value="GO_Central"/>
</dbReference>
<gene>
    <name evidence="4" type="primary">MED20</name>
</gene>
<organism evidence="5">
    <name type="scientific">Solanum lycopersicum</name>
    <name type="common">Tomato</name>
    <name type="synonym">Lycopersicon esculentum</name>
    <dbReference type="NCBI Taxonomy" id="4081"/>
    <lineage>
        <taxon>Eukaryota</taxon>
        <taxon>Viridiplantae</taxon>
        <taxon>Streptophyta</taxon>
        <taxon>Embryophyta</taxon>
        <taxon>Tracheophyta</taxon>
        <taxon>Spermatophyta</taxon>
        <taxon>Magnoliopsida</taxon>
        <taxon>eudicotyledons</taxon>
        <taxon>Gunneridae</taxon>
        <taxon>Pentapetalae</taxon>
        <taxon>asterids</taxon>
        <taxon>lamiids</taxon>
        <taxon>Solanales</taxon>
        <taxon>Solanaceae</taxon>
        <taxon>Solanoideae</taxon>
        <taxon>Solaneae</taxon>
        <taxon>Solanum</taxon>
        <taxon>Solanum subgen. Lycopersicon</taxon>
    </lineage>
</organism>
<dbReference type="PANTHER" id="PTHR12465">
    <property type="entry name" value="UBIQUITIN SPECIFIC PROTEASE HOMOLOG 49"/>
    <property type="match status" value="1"/>
</dbReference>
<reference evidence="5" key="1">
    <citation type="journal article" date="2012" name="Nature">
        <title>The tomato genome sequence provides insights into fleshy fruit evolution.</title>
        <authorList>
            <consortium name="Tomato Genome Consortium"/>
        </authorList>
    </citation>
    <scope>NUCLEOTIDE SEQUENCE [LARGE SCALE GENOMIC DNA]</scope>
    <source>
        <strain evidence="5">cv. Heinz 1706</strain>
    </source>
</reference>
<proteinExistence type="inferred from homology"/>
<keyword evidence="4" id="KW-0804">Transcription</keyword>
<keyword evidence="4" id="KW-0805">Transcription regulation</keyword>
<dbReference type="HOGENOM" id="CLU_080552_0_0_1"/>
<evidence type="ECO:0000256" key="3">
    <source>
        <dbReference type="ARBA" id="ARBA00023242"/>
    </source>
</evidence>
<accession>K4D1A3</accession>
<comment type="subunit">
    <text evidence="4">Component of the Mediator complex.</text>
</comment>
<dbReference type="Gramene" id="Solyc10g055100.1.1">
    <property type="protein sequence ID" value="Solyc10g055100.1.1"/>
    <property type="gene ID" value="Solyc10g055100.1"/>
</dbReference>
<dbReference type="GO" id="GO:0003713">
    <property type="term" value="F:transcription coactivator activity"/>
    <property type="evidence" value="ECO:0000318"/>
    <property type="project" value="GO_Central"/>
</dbReference>
<dbReference type="PaxDb" id="4081-Solyc10g055100.1.1"/>
<comment type="similarity">
    <text evidence="2 4">Belongs to the Mediator complex subunit 20 family.</text>
</comment>
<evidence type="ECO:0000313" key="6">
    <source>
        <dbReference type="Proteomes" id="UP000004994"/>
    </source>
</evidence>
<dbReference type="AlphaFoldDB" id="K4D1A3"/>
<keyword evidence="6" id="KW-1185">Reference proteome</keyword>
<evidence type="ECO:0000313" key="5">
    <source>
        <dbReference type="EnsemblPlants" id="Solyc10g055100.1.1"/>
    </source>
</evidence>
<dbReference type="GO" id="GO:0016592">
    <property type="term" value="C:mediator complex"/>
    <property type="evidence" value="ECO:0000318"/>
    <property type="project" value="GO_Central"/>
</dbReference>
<dbReference type="PANTHER" id="PTHR12465:SF4">
    <property type="entry name" value="MEDIATOR OF RNA POLYMERASE II TRANSCRIPTION SUBUNIT 20"/>
    <property type="match status" value="1"/>
</dbReference>
<dbReference type="EnsemblPlants" id="Solyc10g055100.1.1">
    <property type="protein sequence ID" value="Solyc10g055100.1.1"/>
    <property type="gene ID" value="Solyc10g055100.1"/>
</dbReference>
<dbReference type="Proteomes" id="UP000004994">
    <property type="component" value="Chromosome 10"/>
</dbReference>
<evidence type="ECO:0000256" key="1">
    <source>
        <dbReference type="ARBA" id="ARBA00004123"/>
    </source>
</evidence>
<keyword evidence="4" id="KW-0010">Activator</keyword>
<comment type="function">
    <text evidence="4">Component of the Mediator complex, a coactivator involved in the regulated transcription of nearly all RNA polymerase II-dependent genes. Mediator functions as a bridge to convey information from gene-specific regulatory proteins to the basal RNA polymerase II transcription machinery. Mediator is recruited to promoters by direct interactions with regulatory proteins and serves as a scaffold for the assembly of a functional preinitiation complex with RNA polymerase II and the general transcription factors.</text>
</comment>
<keyword evidence="3 4" id="KW-0539">Nucleus</keyword>
<evidence type="ECO:0000256" key="2">
    <source>
        <dbReference type="ARBA" id="ARBA00010743"/>
    </source>
</evidence>